<evidence type="ECO:0000313" key="4">
    <source>
        <dbReference type="Proteomes" id="UP000199126"/>
    </source>
</evidence>
<dbReference type="Gene3D" id="3.30.465.10">
    <property type="match status" value="1"/>
</dbReference>
<dbReference type="PANTHER" id="PTHR43762:SF1">
    <property type="entry name" value="D-ARABINONO-1,4-LACTONE OXIDASE"/>
    <property type="match status" value="1"/>
</dbReference>
<evidence type="ECO:0000259" key="2">
    <source>
        <dbReference type="PROSITE" id="PS51387"/>
    </source>
</evidence>
<reference evidence="4" key="1">
    <citation type="submission" date="2016-10" db="EMBL/GenBank/DDBJ databases">
        <authorList>
            <person name="Varghese N."/>
            <person name="Submissions S."/>
        </authorList>
    </citation>
    <scope>NUCLEOTIDE SEQUENCE [LARGE SCALE GENOMIC DNA]</scope>
    <source>
        <strain evidence="4">CGMCC 1.10121</strain>
    </source>
</reference>
<dbReference type="RefSeq" id="WP_089827270.1">
    <property type="nucleotide sequence ID" value="NZ_FODV01000018.1"/>
</dbReference>
<dbReference type="InterPro" id="IPR010031">
    <property type="entry name" value="FAD_lactone_oxidase-like"/>
</dbReference>
<dbReference type="GO" id="GO:0003885">
    <property type="term" value="F:D-arabinono-1,4-lactone oxidase activity"/>
    <property type="evidence" value="ECO:0007669"/>
    <property type="project" value="InterPro"/>
</dbReference>
<name>A0A1H8VPN4_9EURY</name>
<dbReference type="SUPFAM" id="SSF56176">
    <property type="entry name" value="FAD-binding/transporter-associated domain-like"/>
    <property type="match status" value="1"/>
</dbReference>
<dbReference type="SUPFAM" id="SSF81296">
    <property type="entry name" value="E set domains"/>
    <property type="match status" value="1"/>
</dbReference>
<dbReference type="AlphaFoldDB" id="A0A1H8VPN4"/>
<dbReference type="Gene3D" id="2.60.40.10">
    <property type="entry name" value="Immunoglobulins"/>
    <property type="match status" value="1"/>
</dbReference>
<dbReference type="InterPro" id="IPR036318">
    <property type="entry name" value="FAD-bd_PCMH-like_sf"/>
</dbReference>
<sequence>MVVEVRGKVVNGATGRPVYGAVVEIFKSSEEIPSPLRRIITNRDGEYLFVFDDPEPEFEWTEGDAFNLWVTDAEETVLVEDELLSETAKGSQAHDIEVDDQSVKEAVLPRQPGMTALISQNVFDTIDAAVSASVPPERVSVYREAADEFFCSLPPVLDLPALLDIAEGVLEGRPGDIRQFDEILNNLEAWNHRHYSHTRHRLTVEEAEKLLDDDFLEALSDHLATNQNEDRASLLSQRGIGVLTAAAIRISSDDPLRTHRNIGILSEQFCGIGQVGPLYFAAQNALSGDATQRREFLNTLEIYGGLCDDSGVGELSPPFGGGDPLPVPCPEGPPWPPDPDEPFTDFPEEVDCEVEIIIAVKEALQRGITYSVSDISPPRACPGDTITITGSNLVFEGNTGIVLFPSLRRGSPIPATPESWTDTEIEVVVPAGAVCGELELDIPVGATLLACDSEFELFHGPADPVIFLGGDTVIRYFDFTPTPPSGCLDVGEDVSFLWNACNADRTRLTVTDPTGELLDEAVFGEGSAGENQTYTFTVPSRGEDVTVTATLEISGPCGERTRTLEFDIRADPDVRPDEPVNFTDFTFRNWHRNIVSESMGTFAPTTLDELVRAVRTAEADGFRLGVMGNRCSFTNCIIPRPTASRLIESTNLNKLLNLDPDVFERDEFEVYSQHAPLERIRVVPDGLRRTGIQSVFSGDVEDEYAAVTGRRTPIDHRLVHVEAGIRMADLNCLLDVIPIHTEGTGLALATMGGGARHALAGAFSTGTHGATTKLPPIADYVRAIHLVGPGGQQWWIEPESRPITDLDRMNALKGEDGGLDPCVDIVYDDDLFYATLVSFGNAGIIYAVVIETVDAHNIRSETRGVHWDEAKEELSEAVIDADPQEHWFVEATVNPTRECRLTTMNLTADPVDLPAEGPELGEVLLDVLSGIVRRILRLIPRFIASQLERIASLLLRPWRWGEILDIRNEIELIRDLGRAIGDLFRIIGSGFDDEEIAAALPNLFNLIWRITAITGSGRDLIEEIQSIYTTHFERPRRTGVGPSFLALTQNWQGECPPGSLSEPSPFEQLIQSSEYGLPAERGLAFVDAIFEKTDEMRDGTDAIIVIVNLRFTQSTRALVGMQQFPLTCHVEIFTPRGMDGNAELHAHIHRLADSFEAVPHWGQLHADETRYERVYSNRLAVGGANKLPRWQRAMDHIATESSGGDPNTFRHNFAIERGLLSEL</sequence>
<accession>A0A1H8VPN4</accession>
<gene>
    <name evidence="3" type="ORF">SAMN04487948_11860</name>
</gene>
<protein>
    <submittedName>
        <fullName evidence="3">D-arabinono-1,4-lactone oxidase</fullName>
    </submittedName>
</protein>
<evidence type="ECO:0000313" key="3">
    <source>
        <dbReference type="EMBL" id="SEP17294.1"/>
    </source>
</evidence>
<dbReference type="Gene3D" id="3.30.70.2520">
    <property type="match status" value="1"/>
</dbReference>
<keyword evidence="1" id="KW-0560">Oxidoreductase</keyword>
<dbReference type="EMBL" id="FODV01000018">
    <property type="protein sequence ID" value="SEP17294.1"/>
    <property type="molecule type" value="Genomic_DNA"/>
</dbReference>
<dbReference type="PANTHER" id="PTHR43762">
    <property type="entry name" value="L-GULONOLACTONE OXIDASE"/>
    <property type="match status" value="1"/>
</dbReference>
<dbReference type="InterPro" id="IPR013783">
    <property type="entry name" value="Ig-like_fold"/>
</dbReference>
<dbReference type="InterPro" id="IPR016167">
    <property type="entry name" value="FAD-bd_PCMH_sub1"/>
</dbReference>
<feature type="domain" description="FAD-binding PCMH-type" evidence="2">
    <location>
        <begin position="594"/>
        <end position="855"/>
    </location>
</feature>
<dbReference type="Gene3D" id="3.30.43.10">
    <property type="entry name" value="Uridine Diphospho-n-acetylenolpyruvylglucosamine Reductase, domain 2"/>
    <property type="match status" value="1"/>
</dbReference>
<evidence type="ECO:0000256" key="1">
    <source>
        <dbReference type="ARBA" id="ARBA00023002"/>
    </source>
</evidence>
<organism evidence="3 4">
    <name type="scientific">Halogranum amylolyticum</name>
    <dbReference type="NCBI Taxonomy" id="660520"/>
    <lineage>
        <taxon>Archaea</taxon>
        <taxon>Methanobacteriati</taxon>
        <taxon>Methanobacteriota</taxon>
        <taxon>Stenosarchaea group</taxon>
        <taxon>Halobacteria</taxon>
        <taxon>Halobacteriales</taxon>
        <taxon>Haloferacaceae</taxon>
    </lineage>
</organism>
<proteinExistence type="predicted"/>
<keyword evidence="4" id="KW-1185">Reference proteome</keyword>
<dbReference type="GO" id="GO:0016020">
    <property type="term" value="C:membrane"/>
    <property type="evidence" value="ECO:0007669"/>
    <property type="project" value="InterPro"/>
</dbReference>
<dbReference type="GO" id="GO:0071949">
    <property type="term" value="F:FAD binding"/>
    <property type="evidence" value="ECO:0007669"/>
    <property type="project" value="InterPro"/>
</dbReference>
<dbReference type="PROSITE" id="PS51387">
    <property type="entry name" value="FAD_PCMH"/>
    <property type="match status" value="1"/>
</dbReference>
<dbReference type="InterPro" id="IPR016169">
    <property type="entry name" value="FAD-bd_PCMH_sub2"/>
</dbReference>
<dbReference type="InterPro" id="IPR016166">
    <property type="entry name" value="FAD-bd_PCMH"/>
</dbReference>
<dbReference type="Pfam" id="PF04030">
    <property type="entry name" value="ALO"/>
    <property type="match status" value="1"/>
</dbReference>
<dbReference type="Proteomes" id="UP000199126">
    <property type="component" value="Unassembled WGS sequence"/>
</dbReference>
<dbReference type="InterPro" id="IPR007173">
    <property type="entry name" value="ALO_C"/>
</dbReference>
<dbReference type="InterPro" id="IPR014756">
    <property type="entry name" value="Ig_E-set"/>
</dbReference>